<reference evidence="6 7" key="1">
    <citation type="submission" date="2016-03" db="EMBL/GenBank/DDBJ databases">
        <authorList>
            <person name="Ploux O."/>
        </authorList>
    </citation>
    <scope>NUCLEOTIDE SEQUENCE [LARGE SCALE GENOMIC DNA]</scope>
    <source>
        <strain evidence="6 7">R0</strain>
    </source>
</reference>
<dbReference type="EMBL" id="LUKE01000001">
    <property type="protein sequence ID" value="KYG66430.1"/>
    <property type="molecule type" value="Genomic_DNA"/>
</dbReference>
<dbReference type="PANTHER" id="PTHR47506:SF6">
    <property type="entry name" value="HTH-TYPE TRANSCRIPTIONAL REPRESSOR NEMR"/>
    <property type="match status" value="1"/>
</dbReference>
<keyword evidence="1" id="KW-0805">Transcription regulation</keyword>
<evidence type="ECO:0000259" key="5">
    <source>
        <dbReference type="PROSITE" id="PS50977"/>
    </source>
</evidence>
<feature type="DNA-binding region" description="H-T-H motif" evidence="4">
    <location>
        <begin position="33"/>
        <end position="52"/>
    </location>
</feature>
<dbReference type="Gene3D" id="1.10.357.10">
    <property type="entry name" value="Tetracycline Repressor, domain 2"/>
    <property type="match status" value="1"/>
</dbReference>
<dbReference type="Pfam" id="PF00440">
    <property type="entry name" value="TetR_N"/>
    <property type="match status" value="1"/>
</dbReference>
<dbReference type="PANTHER" id="PTHR47506">
    <property type="entry name" value="TRANSCRIPTIONAL REGULATORY PROTEIN"/>
    <property type="match status" value="1"/>
</dbReference>
<dbReference type="SUPFAM" id="SSF48498">
    <property type="entry name" value="Tetracyclin repressor-like, C-terminal domain"/>
    <property type="match status" value="1"/>
</dbReference>
<keyword evidence="2 4" id="KW-0238">DNA-binding</keyword>
<keyword evidence="7" id="KW-1185">Reference proteome</keyword>
<dbReference type="GO" id="GO:0003677">
    <property type="term" value="F:DNA binding"/>
    <property type="evidence" value="ECO:0007669"/>
    <property type="project" value="UniProtKB-UniRule"/>
</dbReference>
<evidence type="ECO:0000256" key="1">
    <source>
        <dbReference type="ARBA" id="ARBA00023015"/>
    </source>
</evidence>
<dbReference type="Proteomes" id="UP000075320">
    <property type="component" value="Unassembled WGS sequence"/>
</dbReference>
<dbReference type="PROSITE" id="PS50977">
    <property type="entry name" value="HTH_TETR_2"/>
    <property type="match status" value="1"/>
</dbReference>
<evidence type="ECO:0000313" key="6">
    <source>
        <dbReference type="EMBL" id="KYG66430.1"/>
    </source>
</evidence>
<dbReference type="InterPro" id="IPR036271">
    <property type="entry name" value="Tet_transcr_reg_TetR-rel_C_sf"/>
</dbReference>
<dbReference type="OrthoDB" id="5291565at2"/>
<protein>
    <recommendedName>
        <fullName evidence="5">HTH tetR-type domain-containing protein</fullName>
    </recommendedName>
</protein>
<name>A0A150WPS7_BDEBC</name>
<keyword evidence="3" id="KW-0804">Transcription</keyword>
<sequence length="204" mass="23664">MERLVKRDSEKTRAQILDVAFIEIYMNSFQAVSVDQIVAKTKMTKGAFFHHFPSKKELGYVLANEYLRDMMEERWIKPLRVYKDPVQGILHCFKKNIVEIPDEFMACGCPLNNLCQEMSTVDPKFREILSSVLGAWIEGTREHLERGKSEGYLKKNLNSQQMAQYIVMAQEGAYGMGKVFRDRKLLQSLHAALKEHLEPYRLGK</sequence>
<organism evidence="6 7">
    <name type="scientific">Bdellovibrio bacteriovorus</name>
    <dbReference type="NCBI Taxonomy" id="959"/>
    <lineage>
        <taxon>Bacteria</taxon>
        <taxon>Pseudomonadati</taxon>
        <taxon>Bdellovibrionota</taxon>
        <taxon>Bdellovibrionia</taxon>
        <taxon>Bdellovibrionales</taxon>
        <taxon>Pseudobdellovibrionaceae</taxon>
        <taxon>Bdellovibrio</taxon>
    </lineage>
</organism>
<evidence type="ECO:0000256" key="4">
    <source>
        <dbReference type="PROSITE-ProRule" id="PRU00335"/>
    </source>
</evidence>
<evidence type="ECO:0000313" key="7">
    <source>
        <dbReference type="Proteomes" id="UP000075320"/>
    </source>
</evidence>
<dbReference type="AlphaFoldDB" id="A0A150WPS7"/>
<gene>
    <name evidence="6" type="ORF">AZI86_05120</name>
</gene>
<dbReference type="RefSeq" id="WP_061833994.1">
    <property type="nucleotide sequence ID" value="NZ_LUKE01000001.1"/>
</dbReference>
<comment type="caution">
    <text evidence="6">The sequence shown here is derived from an EMBL/GenBank/DDBJ whole genome shotgun (WGS) entry which is preliminary data.</text>
</comment>
<dbReference type="InterPro" id="IPR001647">
    <property type="entry name" value="HTH_TetR"/>
</dbReference>
<feature type="domain" description="HTH tetR-type" evidence="5">
    <location>
        <begin position="10"/>
        <end position="70"/>
    </location>
</feature>
<dbReference type="InterPro" id="IPR009057">
    <property type="entry name" value="Homeodomain-like_sf"/>
</dbReference>
<dbReference type="InterPro" id="IPR011075">
    <property type="entry name" value="TetR_C"/>
</dbReference>
<evidence type="ECO:0000256" key="2">
    <source>
        <dbReference type="ARBA" id="ARBA00023125"/>
    </source>
</evidence>
<dbReference type="Pfam" id="PF16925">
    <property type="entry name" value="TetR_C_13"/>
    <property type="match status" value="1"/>
</dbReference>
<proteinExistence type="predicted"/>
<accession>A0A150WPS7</accession>
<evidence type="ECO:0000256" key="3">
    <source>
        <dbReference type="ARBA" id="ARBA00023163"/>
    </source>
</evidence>
<dbReference type="SUPFAM" id="SSF46689">
    <property type="entry name" value="Homeodomain-like"/>
    <property type="match status" value="1"/>
</dbReference>